<reference evidence="1 2" key="1">
    <citation type="submission" date="2016-12" db="EMBL/GenBank/DDBJ databases">
        <authorList>
            <person name="Song W.-J."/>
            <person name="Kurnit D.M."/>
        </authorList>
    </citation>
    <scope>NUCLEOTIDE SEQUENCE [LARGE SCALE GENOMIC DNA]</scope>
    <source>
        <strain evidence="1 2">175</strain>
    </source>
</reference>
<evidence type="ECO:0008006" key="3">
    <source>
        <dbReference type="Google" id="ProtNLM"/>
    </source>
</evidence>
<keyword evidence="2" id="KW-1185">Reference proteome</keyword>
<dbReference type="InterPro" id="IPR003961">
    <property type="entry name" value="FN3_dom"/>
</dbReference>
<dbReference type="SUPFAM" id="SSF49265">
    <property type="entry name" value="Fibronectin type III"/>
    <property type="match status" value="1"/>
</dbReference>
<dbReference type="Gene3D" id="2.60.40.10">
    <property type="entry name" value="Immunoglobulins"/>
    <property type="match status" value="1"/>
</dbReference>
<dbReference type="AlphaFoldDB" id="A0A1Y6D2G0"/>
<gene>
    <name evidence="1" type="ORF">SAMN02949497_4194</name>
</gene>
<sequence>MARFPTRESDLIALAQQIITGLLKHTDLFANPPFPINQLQKRLAAFLSDAQDATTADTQAAAAHAKKDASREALAEDMTTLLRYAERAVTKPEQLALIGWAAPRANTSLEPPGQPRALEAQRKAVGVVFLDWKDPAEGGKVAAYQIQRRELPDGAWVLAGHAVVSEATLADQPTGKNLEYRVYGVNRAGDGAVGNVVEVVL</sequence>
<dbReference type="RefSeq" id="WP_085215645.1">
    <property type="nucleotide sequence ID" value="NZ_FXAM01000001.1"/>
</dbReference>
<dbReference type="Proteomes" id="UP000192923">
    <property type="component" value="Unassembled WGS sequence"/>
</dbReference>
<evidence type="ECO:0000313" key="1">
    <source>
        <dbReference type="EMBL" id="SMF96786.1"/>
    </source>
</evidence>
<dbReference type="EMBL" id="FXAM01000001">
    <property type="protein sequence ID" value="SMF96786.1"/>
    <property type="molecule type" value="Genomic_DNA"/>
</dbReference>
<dbReference type="OrthoDB" id="1099402at2"/>
<dbReference type="CDD" id="cd00063">
    <property type="entry name" value="FN3"/>
    <property type="match status" value="1"/>
</dbReference>
<accession>A0A1Y6D2G0</accession>
<dbReference type="InterPro" id="IPR013783">
    <property type="entry name" value="Ig-like_fold"/>
</dbReference>
<name>A0A1Y6D2G0_9GAMM</name>
<dbReference type="InterPro" id="IPR036116">
    <property type="entry name" value="FN3_sf"/>
</dbReference>
<organism evidence="1 2">
    <name type="scientific">Methylomagnum ishizawai</name>
    <dbReference type="NCBI Taxonomy" id="1760988"/>
    <lineage>
        <taxon>Bacteria</taxon>
        <taxon>Pseudomonadati</taxon>
        <taxon>Pseudomonadota</taxon>
        <taxon>Gammaproteobacteria</taxon>
        <taxon>Methylococcales</taxon>
        <taxon>Methylococcaceae</taxon>
        <taxon>Methylomagnum</taxon>
    </lineage>
</organism>
<proteinExistence type="predicted"/>
<protein>
    <recommendedName>
        <fullName evidence="3">Fibronectin type III domain-containing protein</fullName>
    </recommendedName>
</protein>
<evidence type="ECO:0000313" key="2">
    <source>
        <dbReference type="Proteomes" id="UP000192923"/>
    </source>
</evidence>